<keyword evidence="2" id="KW-0963">Cytoplasm</keyword>
<dbReference type="PRINTS" id="PR00511">
    <property type="entry name" value="TEKTIN"/>
</dbReference>
<dbReference type="PANTHER" id="PTHR19960:SF11">
    <property type="entry name" value="TEKTIN"/>
    <property type="match status" value="1"/>
</dbReference>
<name>A0ABD2PLV4_9PLAT</name>
<evidence type="ECO:0000256" key="2">
    <source>
        <dbReference type="ARBA" id="ARBA00022490"/>
    </source>
</evidence>
<dbReference type="AlphaFoldDB" id="A0ABD2PLV4"/>
<evidence type="ECO:0000256" key="4">
    <source>
        <dbReference type="SAM" id="Coils"/>
    </source>
</evidence>
<comment type="subcellular location">
    <subcellularLocation>
        <location evidence="3">Cytoplasm</location>
        <location evidence="3">Cytoskeleton</location>
        <location evidence="3">Cilium axoneme</location>
    </subcellularLocation>
</comment>
<dbReference type="EMBL" id="JBJKFK010007490">
    <property type="protein sequence ID" value="KAL3307391.1"/>
    <property type="molecule type" value="Genomic_DNA"/>
</dbReference>
<organism evidence="5 6">
    <name type="scientific">Cichlidogyrus casuarinus</name>
    <dbReference type="NCBI Taxonomy" id="1844966"/>
    <lineage>
        <taxon>Eukaryota</taxon>
        <taxon>Metazoa</taxon>
        <taxon>Spiralia</taxon>
        <taxon>Lophotrochozoa</taxon>
        <taxon>Platyhelminthes</taxon>
        <taxon>Monogenea</taxon>
        <taxon>Monopisthocotylea</taxon>
        <taxon>Dactylogyridea</taxon>
        <taxon>Ancyrocephalidae</taxon>
        <taxon>Cichlidogyrus</taxon>
    </lineage>
</organism>
<gene>
    <name evidence="5" type="ORF">Ciccas_014095</name>
</gene>
<dbReference type="Proteomes" id="UP001626550">
    <property type="component" value="Unassembled WGS sequence"/>
</dbReference>
<reference evidence="5 6" key="1">
    <citation type="submission" date="2024-11" db="EMBL/GenBank/DDBJ databases">
        <title>Adaptive evolution of stress response genes in parasites aligns with host niche diversity.</title>
        <authorList>
            <person name="Hahn C."/>
            <person name="Resl P."/>
        </authorList>
    </citation>
    <scope>NUCLEOTIDE SEQUENCE [LARGE SCALE GENOMIC DNA]</scope>
    <source>
        <strain evidence="5">EGGRZ-B1_66</strain>
        <tissue evidence="5">Body</tissue>
    </source>
</reference>
<feature type="non-terminal residue" evidence="5">
    <location>
        <position position="1"/>
    </location>
</feature>
<evidence type="ECO:0000313" key="6">
    <source>
        <dbReference type="Proteomes" id="UP001626550"/>
    </source>
</evidence>
<evidence type="ECO:0000256" key="3">
    <source>
        <dbReference type="RuleBase" id="RU367040"/>
    </source>
</evidence>
<accession>A0ABD2PLV4</accession>
<evidence type="ECO:0000313" key="5">
    <source>
        <dbReference type="EMBL" id="KAL3307391.1"/>
    </source>
</evidence>
<comment type="similarity">
    <text evidence="1 3">Belongs to the tektin family.</text>
</comment>
<keyword evidence="6" id="KW-1185">Reference proteome</keyword>
<evidence type="ECO:0000256" key="1">
    <source>
        <dbReference type="ARBA" id="ARBA00007209"/>
    </source>
</evidence>
<dbReference type="Pfam" id="PF03148">
    <property type="entry name" value="Tektin"/>
    <property type="match status" value="1"/>
</dbReference>
<sequence length="205" mass="23671">LIPYRDDFSVTVPDSWAEFTAKNLKRSQADRETSREIRNQCERCLVQSVQLMRDAWERSSNELSRRAQETSDARSGLETALGKTLQEIHDMEKNMEFLKRCIVDKEAPLKLAQSRLDTRLRRPNVEACRDPAFSRLVLEIQDIKDSVSQLVDKLQAAENVHQQLLMNRNTLEQDLAVKANSLHIDREQCLGIRRTFPMGPTVYVS</sequence>
<keyword evidence="4" id="KW-0175">Coiled coil</keyword>
<feature type="coiled-coil region" evidence="4">
    <location>
        <begin position="140"/>
        <end position="174"/>
    </location>
</feature>
<proteinExistence type="inferred from homology"/>
<protein>
    <recommendedName>
        <fullName evidence="3">Tektin</fullName>
    </recommendedName>
</protein>
<dbReference type="GO" id="GO:0060271">
    <property type="term" value="P:cilium assembly"/>
    <property type="evidence" value="ECO:0007669"/>
    <property type="project" value="UniProtKB-UniRule"/>
</dbReference>
<keyword evidence="3" id="KW-0282">Flagellum</keyword>
<dbReference type="InterPro" id="IPR000435">
    <property type="entry name" value="Tektins"/>
</dbReference>
<dbReference type="GO" id="GO:0015630">
    <property type="term" value="C:microtubule cytoskeleton"/>
    <property type="evidence" value="ECO:0007669"/>
    <property type="project" value="UniProtKB-UniRule"/>
</dbReference>
<dbReference type="GO" id="GO:0060294">
    <property type="term" value="P:cilium movement involved in cell motility"/>
    <property type="evidence" value="ECO:0007669"/>
    <property type="project" value="UniProtKB-UniRule"/>
</dbReference>
<dbReference type="PANTHER" id="PTHR19960">
    <property type="entry name" value="TEKTIN"/>
    <property type="match status" value="1"/>
</dbReference>
<dbReference type="InterPro" id="IPR048256">
    <property type="entry name" value="Tektin-like"/>
</dbReference>
<keyword evidence="3" id="KW-0969">Cilium</keyword>
<comment type="caution">
    <text evidence="5">The sequence shown here is derived from an EMBL/GenBank/DDBJ whole genome shotgun (WGS) entry which is preliminary data.</text>
</comment>
<keyword evidence="3" id="KW-0966">Cell projection</keyword>
<dbReference type="GO" id="GO:0005930">
    <property type="term" value="C:axoneme"/>
    <property type="evidence" value="ECO:0007669"/>
    <property type="project" value="UniProtKB-SubCell"/>
</dbReference>